<dbReference type="GO" id="GO:0005840">
    <property type="term" value="C:ribosome"/>
    <property type="evidence" value="ECO:0007669"/>
    <property type="project" value="UniProtKB-KW"/>
</dbReference>
<evidence type="ECO:0000256" key="6">
    <source>
        <dbReference type="HAMAP-Rule" id="MF_00777"/>
    </source>
</evidence>
<evidence type="ECO:0000256" key="3">
    <source>
        <dbReference type="ARBA" id="ARBA00022833"/>
    </source>
</evidence>
<dbReference type="Proteomes" id="UP000324021">
    <property type="component" value="Unassembled WGS sequence"/>
</dbReference>
<evidence type="ECO:0000313" key="8">
    <source>
        <dbReference type="EMBL" id="RZV11574.1"/>
    </source>
</evidence>
<feature type="domain" description="Small ribosomal subunit protein eS31" evidence="7">
    <location>
        <begin position="3"/>
        <end position="41"/>
    </location>
</feature>
<comment type="similarity">
    <text evidence="6">Belongs to the eukaryotic ribosomal protein eS31 family.</text>
</comment>
<evidence type="ECO:0000313" key="9">
    <source>
        <dbReference type="EMBL" id="SDC39684.1"/>
    </source>
</evidence>
<dbReference type="Proteomes" id="UP000291097">
    <property type="component" value="Unassembled WGS sequence"/>
</dbReference>
<feature type="binding site" evidence="6">
    <location>
        <position position="21"/>
    </location>
    <ligand>
        <name>Zn(2+)</name>
        <dbReference type="ChEBI" id="CHEBI:29105"/>
    </ligand>
</feature>
<protein>
    <recommendedName>
        <fullName evidence="6">Small ribosomal subunit protein eS31</fullName>
    </recommendedName>
</protein>
<dbReference type="RefSeq" id="WP_008010935.1">
    <property type="nucleotide sequence ID" value="NZ_FMZP01000003.1"/>
</dbReference>
<evidence type="ECO:0000313" key="13">
    <source>
        <dbReference type="Proteomes" id="UP000324021"/>
    </source>
</evidence>
<feature type="binding site" evidence="6">
    <location>
        <position position="18"/>
    </location>
    <ligand>
        <name>Zn(2+)</name>
        <dbReference type="ChEBI" id="CHEBI:29105"/>
    </ligand>
</feature>
<dbReference type="STRING" id="392421.SAMN04488694_10370"/>
<proteinExistence type="inferred from homology"/>
<evidence type="ECO:0000256" key="2">
    <source>
        <dbReference type="ARBA" id="ARBA00022771"/>
    </source>
</evidence>
<feature type="binding site" evidence="6">
    <location>
        <position position="35"/>
    </location>
    <ligand>
        <name>Zn(2+)</name>
        <dbReference type="ChEBI" id="CHEBI:29105"/>
    </ligand>
</feature>
<dbReference type="SUPFAM" id="SSF57829">
    <property type="entry name" value="Zn-binding ribosomal proteins"/>
    <property type="match status" value="1"/>
</dbReference>
<evidence type="ECO:0000313" key="11">
    <source>
        <dbReference type="Proteomes" id="UP000199320"/>
    </source>
</evidence>
<dbReference type="EMBL" id="FMZP01000003">
    <property type="protein sequence ID" value="SDC39684.1"/>
    <property type="molecule type" value="Genomic_DNA"/>
</dbReference>
<dbReference type="AlphaFoldDB" id="A0A1G6L8U6"/>
<evidence type="ECO:0000256" key="4">
    <source>
        <dbReference type="ARBA" id="ARBA00022980"/>
    </source>
</evidence>
<keyword evidence="1 6" id="KW-0479">Metal-binding</keyword>
<organism evidence="9 13">
    <name type="scientific">Natrinema hispanicum</name>
    <dbReference type="NCBI Taxonomy" id="392421"/>
    <lineage>
        <taxon>Archaea</taxon>
        <taxon>Methanobacteriati</taxon>
        <taxon>Methanobacteriota</taxon>
        <taxon>Stenosarchaea group</taxon>
        <taxon>Halobacteria</taxon>
        <taxon>Halobacteriales</taxon>
        <taxon>Natrialbaceae</taxon>
        <taxon>Natrinema</taxon>
    </lineage>
</organism>
<dbReference type="Gene3D" id="6.20.50.180">
    <property type="match status" value="1"/>
</dbReference>
<sequence>MARYDLYNDDGTTSGELCPRCGDVFLADHGDRKHCGKCGYTEWE</sequence>
<keyword evidence="11" id="KW-1185">Reference proteome</keyword>
<reference evidence="8 12" key="3">
    <citation type="submission" date="2019-02" db="EMBL/GenBank/DDBJ databases">
        <title>Genomic Encyclopedia of Archaeal and Bacterial Type Strains, Phase II (KMG-II): from individual species to whole genera.</title>
        <authorList>
            <person name="Goeker M."/>
        </authorList>
    </citation>
    <scope>NUCLEOTIDE SEQUENCE [LARGE SCALE GENOMIC DNA]</scope>
    <source>
        <strain evidence="8 12">DSM 18328</strain>
    </source>
</reference>
<evidence type="ECO:0000313" key="10">
    <source>
        <dbReference type="EMBL" id="SET00517.1"/>
    </source>
</evidence>
<dbReference type="HAMAP" id="MF_00777">
    <property type="entry name" value="Ribosomal_eS31"/>
    <property type="match status" value="1"/>
</dbReference>
<dbReference type="EMBL" id="SHMP01000003">
    <property type="protein sequence ID" value="RZV11574.1"/>
    <property type="molecule type" value="Genomic_DNA"/>
</dbReference>
<dbReference type="Proteomes" id="UP000199320">
    <property type="component" value="Unassembled WGS sequence"/>
</dbReference>
<dbReference type="InterPro" id="IPR002906">
    <property type="entry name" value="Ribosomal_eS31"/>
</dbReference>
<dbReference type="NCBIfam" id="NF001669">
    <property type="entry name" value="PRK00432.1"/>
    <property type="match status" value="1"/>
</dbReference>
<dbReference type="OrthoDB" id="25142at2157"/>
<evidence type="ECO:0000259" key="7">
    <source>
        <dbReference type="SMART" id="SM01402"/>
    </source>
</evidence>
<keyword evidence="2 6" id="KW-0863">Zinc-finger</keyword>
<keyword evidence="3 6" id="KW-0862">Zinc</keyword>
<dbReference type="InterPro" id="IPR011332">
    <property type="entry name" value="Ribosomal_zn-bd"/>
</dbReference>
<dbReference type="SMART" id="SM01402">
    <property type="entry name" value="Ribosomal_S27"/>
    <property type="match status" value="1"/>
</dbReference>
<dbReference type="GO" id="GO:0006412">
    <property type="term" value="P:translation"/>
    <property type="evidence" value="ECO:0007669"/>
    <property type="project" value="UniProtKB-UniRule"/>
</dbReference>
<evidence type="ECO:0000256" key="1">
    <source>
        <dbReference type="ARBA" id="ARBA00022723"/>
    </source>
</evidence>
<name>A0A1G6L8U6_9EURY</name>
<comment type="subunit">
    <text evidence="6">Part of the 30S ribosomal subunit.</text>
</comment>
<reference evidence="10" key="1">
    <citation type="submission" date="2016-10" db="EMBL/GenBank/DDBJ databases">
        <authorList>
            <person name="de Groot N.N."/>
        </authorList>
    </citation>
    <scope>NUCLEOTIDE SEQUENCE [LARGE SCALE GENOMIC DNA]</scope>
    <source>
        <strain evidence="10">CDM_6</strain>
    </source>
</reference>
<keyword evidence="5 6" id="KW-0687">Ribonucleoprotein</keyword>
<dbReference type="GO" id="GO:1990904">
    <property type="term" value="C:ribonucleoprotein complex"/>
    <property type="evidence" value="ECO:0007669"/>
    <property type="project" value="UniProtKB-KW"/>
</dbReference>
<keyword evidence="4 6" id="KW-0689">Ribosomal protein</keyword>
<evidence type="ECO:0000256" key="5">
    <source>
        <dbReference type="ARBA" id="ARBA00023274"/>
    </source>
</evidence>
<gene>
    <name evidence="6" type="primary">rps27ae</name>
    <name evidence="8" type="ORF">BDK88_0453</name>
    <name evidence="10" type="ORF">SAMN04488694_10370</name>
    <name evidence="9" type="ORF">SAMN05192552_1003237</name>
</gene>
<reference evidence="11 13" key="2">
    <citation type="submission" date="2016-10" db="EMBL/GenBank/DDBJ databases">
        <authorList>
            <person name="Varghese N."/>
            <person name="Submissions S."/>
        </authorList>
    </citation>
    <scope>NUCLEOTIDE SEQUENCE [LARGE SCALE GENOMIC DNA]</scope>
    <source>
        <strain evidence="9 13">CDM_1</strain>
        <strain evidence="11">CDM_6</strain>
    </source>
</reference>
<accession>A0A1G6L8U6</accession>
<dbReference type="Pfam" id="PF01599">
    <property type="entry name" value="Ribosomal_S27"/>
    <property type="match status" value="1"/>
</dbReference>
<evidence type="ECO:0000313" key="12">
    <source>
        <dbReference type="Proteomes" id="UP000291097"/>
    </source>
</evidence>
<comment type="cofactor">
    <cofactor evidence="6">
        <name>Zn(2+)</name>
        <dbReference type="ChEBI" id="CHEBI:29105"/>
    </cofactor>
    <text evidence="6">Binds 1 zinc ion per subunit.</text>
</comment>
<feature type="zinc finger region" description="C4-type" evidence="6">
    <location>
        <begin position="18"/>
        <end position="38"/>
    </location>
</feature>
<dbReference type="InterPro" id="IPR022845">
    <property type="entry name" value="Ribosomal_eS31_arc"/>
</dbReference>
<feature type="binding site" evidence="6">
    <location>
        <position position="38"/>
    </location>
    <ligand>
        <name>Zn(2+)</name>
        <dbReference type="ChEBI" id="CHEBI:29105"/>
    </ligand>
</feature>
<dbReference type="GO" id="GO:0003735">
    <property type="term" value="F:structural constituent of ribosome"/>
    <property type="evidence" value="ECO:0007669"/>
    <property type="project" value="InterPro"/>
</dbReference>
<dbReference type="EMBL" id="FOIC01000003">
    <property type="protein sequence ID" value="SET00517.1"/>
    <property type="molecule type" value="Genomic_DNA"/>
</dbReference>
<dbReference type="GO" id="GO:0008270">
    <property type="term" value="F:zinc ion binding"/>
    <property type="evidence" value="ECO:0007669"/>
    <property type="project" value="UniProtKB-UniRule"/>
</dbReference>